<comment type="caution">
    <text evidence="4">The sequence shown here is derived from an EMBL/GenBank/DDBJ whole genome shotgun (WGS) entry which is preliminary data.</text>
</comment>
<dbReference type="SUPFAM" id="SSF52540">
    <property type="entry name" value="P-loop containing nucleoside triphosphate hydrolases"/>
    <property type="match status" value="1"/>
</dbReference>
<feature type="transmembrane region" description="Helical" evidence="2">
    <location>
        <begin position="665"/>
        <end position="686"/>
    </location>
</feature>
<feature type="transmembrane region" description="Helical" evidence="2">
    <location>
        <begin position="591"/>
        <end position="611"/>
    </location>
</feature>
<keyword evidence="5" id="KW-1185">Reference proteome</keyword>
<feature type="region of interest" description="Disordered" evidence="1">
    <location>
        <begin position="337"/>
        <end position="356"/>
    </location>
</feature>
<dbReference type="InterPro" id="IPR007111">
    <property type="entry name" value="NACHT_NTPase"/>
</dbReference>
<sequence>MGKRGEAFAYGAVAALMTVTAVAIGVWTLLRADVGEVDPTGAMAGLVSLASSGVLVWLSRRSAADAREIASAEAARELAAKVLGAERDARVQLLGGDDKTIDVSFTFLPVDARNARRAGAEGHLRDVVEYYRRLRPRRMVITGEAGAGKTVLAVELMVRLLEKPAEGDPVPVRLSLASWDTRNQTVDQWISRHLTDTYNVPARSARRLVESRTILPVLDGLDEMDDSPGYRSPAGEALRALNRYQLGTSKAALLLTCRSKPYETLAEQEVWLQDAAHVKIEPVPADAARRFLTERFGATPRWRPVLEALTRDPHGPLAAGLSTPWRLTLAVTVYEERGPDGRHRRDPRALLAPELDTPKAVGDHLLSRFLPGAATPDPTPSAPPGDTYPAAQVRAWLTALARHLQRDESAGRRAEERRPPGPGHARGSAHGVDIVLHRLWPIAGATRVRCLHAVFLLCGALAFADFAVGTLDATVLIYAGIVLAVLLRTGVRREVRPKKFQIGKLATRSGAKEAAFGLLLGLPVAAGVGTLFALASLLATGESGVELLYTAAQGFTLGLLLAPALGLALGTGRRLPDALAPRDPLRTDLQFGLALGLVYWIGYGVAFWPVYTFMDSLARGFGFTDFAHQPGVGGVAEQYAVYGWTHGFAGGAPAHFLYLHGGDGFLSITISVVLGFAEAIVFGLAFGSTAWTRYAIAVALAARRGKLPRRPGPFLDWAHRAGLLRLSGIAYQFRHLELQHWLAHHGDHEPPGRRAGTGPTTASEADRPFRCT</sequence>
<feature type="transmembrane region" description="Helical" evidence="2">
    <location>
        <begin position="514"/>
        <end position="535"/>
    </location>
</feature>
<feature type="region of interest" description="Disordered" evidence="1">
    <location>
        <begin position="369"/>
        <end position="388"/>
    </location>
</feature>
<evidence type="ECO:0000256" key="1">
    <source>
        <dbReference type="SAM" id="MobiDB-lite"/>
    </source>
</evidence>
<dbReference type="Pfam" id="PF05729">
    <property type="entry name" value="NACHT"/>
    <property type="match status" value="1"/>
</dbReference>
<keyword evidence="2" id="KW-0812">Transmembrane</keyword>
<dbReference type="EMBL" id="JAATEN010000007">
    <property type="protein sequence ID" value="NJQ01293.1"/>
    <property type="molecule type" value="Genomic_DNA"/>
</dbReference>
<feature type="transmembrane region" description="Helical" evidence="2">
    <location>
        <begin position="547"/>
        <end position="570"/>
    </location>
</feature>
<dbReference type="RefSeq" id="WP_168101877.1">
    <property type="nucleotide sequence ID" value="NZ_JAATEN010000007.1"/>
</dbReference>
<feature type="compositionally biased region" description="Basic and acidic residues" evidence="1">
    <location>
        <begin position="406"/>
        <end position="419"/>
    </location>
</feature>
<evidence type="ECO:0000259" key="3">
    <source>
        <dbReference type="PROSITE" id="PS50837"/>
    </source>
</evidence>
<feature type="region of interest" description="Disordered" evidence="1">
    <location>
        <begin position="747"/>
        <end position="772"/>
    </location>
</feature>
<reference evidence="4 5" key="1">
    <citation type="submission" date="2020-03" db="EMBL/GenBank/DDBJ databases">
        <title>WGS of actinomycetes isolated from Thailand.</title>
        <authorList>
            <person name="Thawai C."/>
        </authorList>
    </citation>
    <scope>NUCLEOTIDE SEQUENCE [LARGE SCALE GENOMIC DNA]</scope>
    <source>
        <strain evidence="4 5">PLAI 1-29</strain>
    </source>
</reference>
<evidence type="ECO:0000313" key="4">
    <source>
        <dbReference type="EMBL" id="NJQ01293.1"/>
    </source>
</evidence>
<protein>
    <submittedName>
        <fullName evidence="4">NACHT domain-containing protein</fullName>
    </submittedName>
</protein>
<dbReference type="PROSITE" id="PS50837">
    <property type="entry name" value="NACHT"/>
    <property type="match status" value="1"/>
</dbReference>
<feature type="region of interest" description="Disordered" evidence="1">
    <location>
        <begin position="406"/>
        <end position="429"/>
    </location>
</feature>
<accession>A0ABX1BYB8</accession>
<feature type="transmembrane region" description="Helical" evidence="2">
    <location>
        <begin position="475"/>
        <end position="491"/>
    </location>
</feature>
<gene>
    <name evidence="4" type="ORF">HCK00_12320</name>
</gene>
<keyword evidence="2" id="KW-0472">Membrane</keyword>
<dbReference type="Gene3D" id="3.40.50.300">
    <property type="entry name" value="P-loop containing nucleotide triphosphate hydrolases"/>
    <property type="match status" value="1"/>
</dbReference>
<dbReference type="InterPro" id="IPR027417">
    <property type="entry name" value="P-loop_NTPase"/>
</dbReference>
<feature type="transmembrane region" description="Helical" evidence="2">
    <location>
        <begin position="42"/>
        <end position="59"/>
    </location>
</feature>
<proteinExistence type="predicted"/>
<dbReference type="Proteomes" id="UP000695264">
    <property type="component" value="Unassembled WGS sequence"/>
</dbReference>
<feature type="transmembrane region" description="Helical" evidence="2">
    <location>
        <begin position="450"/>
        <end position="469"/>
    </location>
</feature>
<keyword evidence="2" id="KW-1133">Transmembrane helix</keyword>
<feature type="domain" description="NACHT" evidence="3">
    <location>
        <begin position="137"/>
        <end position="259"/>
    </location>
</feature>
<feature type="transmembrane region" description="Helical" evidence="2">
    <location>
        <begin position="7"/>
        <end position="30"/>
    </location>
</feature>
<evidence type="ECO:0000313" key="5">
    <source>
        <dbReference type="Proteomes" id="UP000695264"/>
    </source>
</evidence>
<name>A0ABX1BYB8_9ACTN</name>
<organism evidence="4 5">
    <name type="scientific">Streptomyces zingiberis</name>
    <dbReference type="NCBI Taxonomy" id="2053010"/>
    <lineage>
        <taxon>Bacteria</taxon>
        <taxon>Bacillati</taxon>
        <taxon>Actinomycetota</taxon>
        <taxon>Actinomycetes</taxon>
        <taxon>Kitasatosporales</taxon>
        <taxon>Streptomycetaceae</taxon>
        <taxon>Streptomyces</taxon>
    </lineage>
</organism>
<evidence type="ECO:0000256" key="2">
    <source>
        <dbReference type="SAM" id="Phobius"/>
    </source>
</evidence>